<gene>
    <name evidence="2" type="ORF">JVT61DRAFT_11032</name>
</gene>
<keyword evidence="3" id="KW-1185">Reference proteome</keyword>
<accession>A0A8I3A512</accession>
<evidence type="ECO:0000313" key="2">
    <source>
        <dbReference type="EMBL" id="KAG6370821.1"/>
    </source>
</evidence>
<organism evidence="2 3">
    <name type="scientific">Boletus reticuloceps</name>
    <dbReference type="NCBI Taxonomy" id="495285"/>
    <lineage>
        <taxon>Eukaryota</taxon>
        <taxon>Fungi</taxon>
        <taxon>Dikarya</taxon>
        <taxon>Basidiomycota</taxon>
        <taxon>Agaricomycotina</taxon>
        <taxon>Agaricomycetes</taxon>
        <taxon>Agaricomycetidae</taxon>
        <taxon>Boletales</taxon>
        <taxon>Boletineae</taxon>
        <taxon>Boletaceae</taxon>
        <taxon>Boletoideae</taxon>
        <taxon>Boletus</taxon>
    </lineage>
</organism>
<evidence type="ECO:0000256" key="1">
    <source>
        <dbReference type="SAM" id="MobiDB-lite"/>
    </source>
</evidence>
<name>A0A8I3A512_9AGAM</name>
<dbReference type="OrthoDB" id="2666812at2759"/>
<feature type="region of interest" description="Disordered" evidence="1">
    <location>
        <begin position="1"/>
        <end position="20"/>
    </location>
</feature>
<dbReference type="AlphaFoldDB" id="A0A8I3A512"/>
<reference evidence="2" key="1">
    <citation type="submission" date="2021-03" db="EMBL/GenBank/DDBJ databases">
        <title>Evolutionary innovations through gain and loss of genes in the ectomycorrhizal Boletales.</title>
        <authorList>
            <person name="Wu G."/>
            <person name="Miyauchi S."/>
            <person name="Morin E."/>
            <person name="Yang Z.-L."/>
            <person name="Xu J."/>
            <person name="Martin F.M."/>
        </authorList>
    </citation>
    <scope>NUCLEOTIDE SEQUENCE</scope>
    <source>
        <strain evidence="2">BR01</strain>
    </source>
</reference>
<dbReference type="Proteomes" id="UP000683000">
    <property type="component" value="Unassembled WGS sequence"/>
</dbReference>
<protein>
    <submittedName>
        <fullName evidence="2">Uncharacterized protein</fullName>
    </submittedName>
</protein>
<feature type="region of interest" description="Disordered" evidence="1">
    <location>
        <begin position="70"/>
        <end position="100"/>
    </location>
</feature>
<feature type="region of interest" description="Disordered" evidence="1">
    <location>
        <begin position="191"/>
        <end position="213"/>
    </location>
</feature>
<feature type="compositionally biased region" description="Basic and acidic residues" evidence="1">
    <location>
        <begin position="1"/>
        <end position="12"/>
    </location>
</feature>
<dbReference type="EMBL" id="JAGFBS010000044">
    <property type="protein sequence ID" value="KAG6370821.1"/>
    <property type="molecule type" value="Genomic_DNA"/>
</dbReference>
<sequence>MSLALEREKELPDIPIDTNPSEAVVVDEGLGSIPPANTNKALPPIKAEKTLSEEEISRLHELWNGAGLSARAHRRGRRGQDPLPHRIPAPISIPKPDNIPLTSLGRPAGLSMTSTTAPETAARKRWGFLSARRSSETQEEEKKAPNALEVLREMAQGRLKKKLRYAKSAPDLGNQAAPLRRGVKFQHPVSTPVKATPKNMGASSARNITPPRGSAIPEAVLQQGDMDENAIYFTIGPNWRASQGSVQFEPITPIPDSPTSLGRPDSPLLHRPHSLHQLAQRAAATLTARDFPKTYPGDPIDELHAYLEL</sequence>
<proteinExistence type="predicted"/>
<evidence type="ECO:0000313" key="3">
    <source>
        <dbReference type="Proteomes" id="UP000683000"/>
    </source>
</evidence>
<comment type="caution">
    <text evidence="2">The sequence shown here is derived from an EMBL/GenBank/DDBJ whole genome shotgun (WGS) entry which is preliminary data.</text>
</comment>